<evidence type="ECO:0000313" key="2">
    <source>
        <dbReference type="EMBL" id="CAD9540222.1"/>
    </source>
</evidence>
<reference evidence="1" key="1">
    <citation type="submission" date="2021-01" db="EMBL/GenBank/DDBJ databases">
        <authorList>
            <person name="Corre E."/>
            <person name="Pelletier E."/>
            <person name="Niang G."/>
            <person name="Scheremetjew M."/>
            <person name="Finn R."/>
            <person name="Kale V."/>
            <person name="Holt S."/>
            <person name="Cochrane G."/>
            <person name="Meng A."/>
            <person name="Brown T."/>
            <person name="Cohen L."/>
        </authorList>
    </citation>
    <scope>NUCLEOTIDE SEQUENCE</scope>
    <source>
        <strain evidence="1">UTEX LB 985</strain>
    </source>
</reference>
<dbReference type="EMBL" id="HBGU01075628">
    <property type="protein sequence ID" value="CAD9540219.1"/>
    <property type="molecule type" value="Transcribed_RNA"/>
</dbReference>
<proteinExistence type="predicted"/>
<dbReference type="EMBL" id="HBGU01075629">
    <property type="protein sequence ID" value="CAD9540222.1"/>
    <property type="molecule type" value="Transcribed_RNA"/>
</dbReference>
<dbReference type="AlphaFoldDB" id="A0A6U7M9M9"/>
<accession>A0A6U7M9M9</accession>
<name>A0A6U7M9M9_9EUKA</name>
<protein>
    <submittedName>
        <fullName evidence="1">Uncharacterized protein</fullName>
    </submittedName>
</protein>
<gene>
    <name evidence="1" type="ORF">CBRE1094_LOCUS41224</name>
    <name evidence="2" type="ORF">CBRE1094_LOCUS41225</name>
</gene>
<sequence>MRCSFGGPETVGLLDVLVTVLGMCSKMQVSALVSALIKHGPQDNGGSEGLNVLKRLCEQSQRSSTTQLAWKGDLITLHGLDVCPTSDGPQGNSTCVGVAICQAFKPSSSRRQRNMVARAKAAGCSTSATTPSRGTLLSQRRLMIRHVYATVVAEADMLTQASPANGAPPASGVFRVQQSSILSAGRGLWPRTNLSVGQVVLMEGTLLVFPEGAMEVEIQGKLDELDKQGYYNFKLPDREMPSYVVIDGVVFTTTGCTLTHSNETGMHPRKSN</sequence>
<organism evidence="1">
    <name type="scientific">Haptolina brevifila</name>
    <dbReference type="NCBI Taxonomy" id="156173"/>
    <lineage>
        <taxon>Eukaryota</taxon>
        <taxon>Haptista</taxon>
        <taxon>Haptophyta</taxon>
        <taxon>Prymnesiophyceae</taxon>
        <taxon>Prymnesiales</taxon>
        <taxon>Prymnesiaceae</taxon>
        <taxon>Haptolina</taxon>
    </lineage>
</organism>
<evidence type="ECO:0000313" key="1">
    <source>
        <dbReference type="EMBL" id="CAD9540219.1"/>
    </source>
</evidence>